<organism evidence="1 2">
    <name type="scientific">Suillus luteus UH-Slu-Lm8-n1</name>
    <dbReference type="NCBI Taxonomy" id="930992"/>
    <lineage>
        <taxon>Eukaryota</taxon>
        <taxon>Fungi</taxon>
        <taxon>Dikarya</taxon>
        <taxon>Basidiomycota</taxon>
        <taxon>Agaricomycotina</taxon>
        <taxon>Agaricomycetes</taxon>
        <taxon>Agaricomycetidae</taxon>
        <taxon>Boletales</taxon>
        <taxon>Suillineae</taxon>
        <taxon>Suillaceae</taxon>
        <taxon>Suillus</taxon>
    </lineage>
</organism>
<dbReference type="AlphaFoldDB" id="A0A0D0AL12"/>
<dbReference type="InParanoid" id="A0A0D0AL12"/>
<evidence type="ECO:0000313" key="1">
    <source>
        <dbReference type="EMBL" id="KIK42516.1"/>
    </source>
</evidence>
<reference evidence="1 2" key="1">
    <citation type="submission" date="2014-04" db="EMBL/GenBank/DDBJ databases">
        <authorList>
            <consortium name="DOE Joint Genome Institute"/>
            <person name="Kuo A."/>
            <person name="Ruytinx J."/>
            <person name="Rineau F."/>
            <person name="Colpaert J."/>
            <person name="Kohler A."/>
            <person name="Nagy L.G."/>
            <person name="Floudas D."/>
            <person name="Copeland A."/>
            <person name="Barry K.W."/>
            <person name="Cichocki N."/>
            <person name="Veneault-Fourrey C."/>
            <person name="LaButti K."/>
            <person name="Lindquist E.A."/>
            <person name="Lipzen A."/>
            <person name="Lundell T."/>
            <person name="Morin E."/>
            <person name="Murat C."/>
            <person name="Sun H."/>
            <person name="Tunlid A."/>
            <person name="Henrissat B."/>
            <person name="Grigoriev I.V."/>
            <person name="Hibbett D.S."/>
            <person name="Martin F."/>
            <person name="Nordberg H.P."/>
            <person name="Cantor M.N."/>
            <person name="Hua S.X."/>
        </authorList>
    </citation>
    <scope>NUCLEOTIDE SEQUENCE [LARGE SCALE GENOMIC DNA]</scope>
    <source>
        <strain evidence="1 2">UH-Slu-Lm8-n1</strain>
    </source>
</reference>
<protein>
    <submittedName>
        <fullName evidence="1">Uncharacterized protein</fullName>
    </submittedName>
</protein>
<proteinExistence type="predicted"/>
<reference evidence="2" key="2">
    <citation type="submission" date="2015-01" db="EMBL/GenBank/DDBJ databases">
        <title>Evolutionary Origins and Diversification of the Mycorrhizal Mutualists.</title>
        <authorList>
            <consortium name="DOE Joint Genome Institute"/>
            <consortium name="Mycorrhizal Genomics Consortium"/>
            <person name="Kohler A."/>
            <person name="Kuo A."/>
            <person name="Nagy L.G."/>
            <person name="Floudas D."/>
            <person name="Copeland A."/>
            <person name="Barry K.W."/>
            <person name="Cichocki N."/>
            <person name="Veneault-Fourrey C."/>
            <person name="LaButti K."/>
            <person name="Lindquist E.A."/>
            <person name="Lipzen A."/>
            <person name="Lundell T."/>
            <person name="Morin E."/>
            <person name="Murat C."/>
            <person name="Riley R."/>
            <person name="Ohm R."/>
            <person name="Sun H."/>
            <person name="Tunlid A."/>
            <person name="Henrissat B."/>
            <person name="Grigoriev I.V."/>
            <person name="Hibbett D.S."/>
            <person name="Martin F."/>
        </authorList>
    </citation>
    <scope>NUCLEOTIDE SEQUENCE [LARGE SCALE GENOMIC DNA]</scope>
    <source>
        <strain evidence="2">UH-Slu-Lm8-n1</strain>
    </source>
</reference>
<sequence length="74" mass="8278">MSSTGQKLYLFVVIRNMLQRFIYDIRAILVLVSLGAGQCEALTTVESRLNFRMPVSMETVSNSLCSSSRVSDSR</sequence>
<name>A0A0D0AL12_9AGAM</name>
<dbReference type="EMBL" id="KN835236">
    <property type="protein sequence ID" value="KIK42516.1"/>
    <property type="molecule type" value="Genomic_DNA"/>
</dbReference>
<evidence type="ECO:0000313" key="2">
    <source>
        <dbReference type="Proteomes" id="UP000054485"/>
    </source>
</evidence>
<dbReference type="Proteomes" id="UP000054485">
    <property type="component" value="Unassembled WGS sequence"/>
</dbReference>
<gene>
    <name evidence="1" type="ORF">CY34DRAFT_804845</name>
</gene>
<dbReference type="HOGENOM" id="CLU_2689434_0_0_1"/>
<accession>A0A0D0AL12</accession>
<keyword evidence="2" id="KW-1185">Reference proteome</keyword>